<feature type="chain" id="PRO_5046685366" evidence="2">
    <location>
        <begin position="27"/>
        <end position="265"/>
    </location>
</feature>
<evidence type="ECO:0000256" key="2">
    <source>
        <dbReference type="SAM" id="SignalP"/>
    </source>
</evidence>
<reference evidence="4 5" key="1">
    <citation type="submission" date="2024-03" db="EMBL/GenBank/DDBJ databases">
        <title>Chitinophaga caseinilytica sp. nov., a casein hydrolysing bacterium isolated from forest soil.</title>
        <authorList>
            <person name="Lee D.S."/>
            <person name="Han D.M."/>
            <person name="Baek J.H."/>
            <person name="Choi D.G."/>
            <person name="Jeon J.H."/>
            <person name="Jeon C.O."/>
        </authorList>
    </citation>
    <scope>NUCLEOTIDE SEQUENCE [LARGE SCALE GENOMIC DNA]</scope>
    <source>
        <strain evidence="4 5">KACC 19118</strain>
    </source>
</reference>
<protein>
    <submittedName>
        <fullName evidence="4">Prolyl oligopeptidase family serine peptidase</fullName>
    </submittedName>
</protein>
<name>A0ABZ2YXM3_9BACT</name>
<feature type="signal peptide" evidence="2">
    <location>
        <begin position="1"/>
        <end position="26"/>
    </location>
</feature>
<feature type="domain" description="Peptidase S9 prolyl oligopeptidase catalytic" evidence="3">
    <location>
        <begin position="131"/>
        <end position="208"/>
    </location>
</feature>
<dbReference type="InterPro" id="IPR001375">
    <property type="entry name" value="Peptidase_S9_cat"/>
</dbReference>
<keyword evidence="1 2" id="KW-0732">Signal</keyword>
<dbReference type="Gene3D" id="3.40.50.1820">
    <property type="entry name" value="alpha/beta hydrolase"/>
    <property type="match status" value="1"/>
</dbReference>
<sequence>MLRFTKKHIPVALISMLLWTVSTAKAQQTRDTVQLKATAFSTVSSLVFLPEGYHSNKMAYPVIIYLHGKSKSGNDLGKLLLEGIPYWLNRGKKIRAKNPVDKKFYDFIVVSPQAPSWGLKPDEIERLLNDVSAKYRIDPSRIYMTGYSAGGWATVMALTEKPALSARFAAVVPMSVSTIDDKNRKNFKMVADAKVHSWYFAGDQELHFKEDSQKYVDSTNKYGPGLAKMTVVPGFRHHSWISLYDPANKHGTGMNIYEWMLQYRK</sequence>
<evidence type="ECO:0000313" key="4">
    <source>
        <dbReference type="EMBL" id="WZN44761.1"/>
    </source>
</evidence>
<dbReference type="EMBL" id="CP150096">
    <property type="protein sequence ID" value="WZN44761.1"/>
    <property type="molecule type" value="Genomic_DNA"/>
</dbReference>
<organism evidence="4 5">
    <name type="scientific">Chitinophaga caseinilytica</name>
    <dbReference type="NCBI Taxonomy" id="2267521"/>
    <lineage>
        <taxon>Bacteria</taxon>
        <taxon>Pseudomonadati</taxon>
        <taxon>Bacteroidota</taxon>
        <taxon>Chitinophagia</taxon>
        <taxon>Chitinophagales</taxon>
        <taxon>Chitinophagaceae</taxon>
        <taxon>Chitinophaga</taxon>
    </lineage>
</organism>
<dbReference type="InterPro" id="IPR029058">
    <property type="entry name" value="AB_hydrolase_fold"/>
</dbReference>
<proteinExistence type="predicted"/>
<evidence type="ECO:0000313" key="5">
    <source>
        <dbReference type="Proteomes" id="UP001449657"/>
    </source>
</evidence>
<dbReference type="PANTHER" id="PTHR43037">
    <property type="entry name" value="UNNAMED PRODUCT-RELATED"/>
    <property type="match status" value="1"/>
</dbReference>
<gene>
    <name evidence="4" type="ORF">WJU22_17845</name>
</gene>
<dbReference type="SUPFAM" id="SSF53474">
    <property type="entry name" value="alpha/beta-Hydrolases"/>
    <property type="match status" value="1"/>
</dbReference>
<keyword evidence="5" id="KW-1185">Reference proteome</keyword>
<accession>A0ABZ2YXM3</accession>
<dbReference type="Pfam" id="PF00326">
    <property type="entry name" value="Peptidase_S9"/>
    <property type="match status" value="1"/>
</dbReference>
<dbReference type="Proteomes" id="UP001449657">
    <property type="component" value="Chromosome"/>
</dbReference>
<evidence type="ECO:0000256" key="1">
    <source>
        <dbReference type="ARBA" id="ARBA00022729"/>
    </source>
</evidence>
<evidence type="ECO:0000259" key="3">
    <source>
        <dbReference type="Pfam" id="PF00326"/>
    </source>
</evidence>
<dbReference type="RefSeq" id="WP_341839527.1">
    <property type="nucleotide sequence ID" value="NZ_CP149792.1"/>
</dbReference>
<dbReference type="InterPro" id="IPR050955">
    <property type="entry name" value="Plant_Biomass_Hydrol_Est"/>
</dbReference>
<dbReference type="PANTHER" id="PTHR43037:SF1">
    <property type="entry name" value="BLL1128 PROTEIN"/>
    <property type="match status" value="1"/>
</dbReference>